<dbReference type="PROSITE" id="PS51504">
    <property type="entry name" value="H15"/>
    <property type="match status" value="1"/>
</dbReference>
<evidence type="ECO:0000256" key="2">
    <source>
        <dbReference type="ARBA" id="ARBA00004286"/>
    </source>
</evidence>
<keyword evidence="4 6" id="KW-0238">DNA-binding</keyword>
<evidence type="ECO:0000256" key="1">
    <source>
        <dbReference type="ARBA" id="ARBA00004123"/>
    </source>
</evidence>
<dbReference type="GO" id="GO:0030261">
    <property type="term" value="P:chromosome condensation"/>
    <property type="evidence" value="ECO:0007669"/>
    <property type="project" value="TreeGrafter"/>
</dbReference>
<feature type="domain" description="H15" evidence="8">
    <location>
        <begin position="51"/>
        <end position="121"/>
    </location>
</feature>
<keyword evidence="3 6" id="KW-0158">Chromosome</keyword>
<dbReference type="PANTHER" id="PTHR11467">
    <property type="entry name" value="HISTONE H1"/>
    <property type="match status" value="1"/>
</dbReference>
<evidence type="ECO:0000256" key="6">
    <source>
        <dbReference type="RuleBase" id="RU003894"/>
    </source>
</evidence>
<feature type="compositionally biased region" description="Basic residues" evidence="7">
    <location>
        <begin position="40"/>
        <end position="49"/>
    </location>
</feature>
<comment type="caution">
    <text evidence="9">The sequence shown here is derived from an EMBL/GenBank/DDBJ whole genome shotgun (WGS) entry which is preliminary data.</text>
</comment>
<dbReference type="AlphaFoldDB" id="A0AAN7M5R1"/>
<name>A0AAN7M5R1_TRANT</name>
<evidence type="ECO:0000256" key="7">
    <source>
        <dbReference type="SAM" id="MobiDB-lite"/>
    </source>
</evidence>
<dbReference type="PANTHER" id="PTHR11467:SF36">
    <property type="entry name" value="HISTONE 24-RELATED"/>
    <property type="match status" value="1"/>
</dbReference>
<dbReference type="GO" id="GO:0005634">
    <property type="term" value="C:nucleus"/>
    <property type="evidence" value="ECO:0007669"/>
    <property type="project" value="UniProtKB-SubCell"/>
</dbReference>
<proteinExistence type="inferred from homology"/>
<feature type="compositionally biased region" description="Low complexity" evidence="7">
    <location>
        <begin position="160"/>
        <end position="170"/>
    </location>
</feature>
<comment type="similarity">
    <text evidence="6">Belongs to the histone H1/H5 family.</text>
</comment>
<dbReference type="GO" id="GO:0000786">
    <property type="term" value="C:nucleosome"/>
    <property type="evidence" value="ECO:0007669"/>
    <property type="project" value="InterPro"/>
</dbReference>
<dbReference type="CDD" id="cd00073">
    <property type="entry name" value="H15"/>
    <property type="match status" value="1"/>
</dbReference>
<evidence type="ECO:0000256" key="3">
    <source>
        <dbReference type="ARBA" id="ARBA00022454"/>
    </source>
</evidence>
<dbReference type="GO" id="GO:0003690">
    <property type="term" value="F:double-stranded DNA binding"/>
    <property type="evidence" value="ECO:0007669"/>
    <property type="project" value="TreeGrafter"/>
</dbReference>
<feature type="compositionally biased region" description="Basic and acidic residues" evidence="7">
    <location>
        <begin position="14"/>
        <end position="39"/>
    </location>
</feature>
<keyword evidence="5 6" id="KW-0539">Nucleus</keyword>
<evidence type="ECO:0000259" key="8">
    <source>
        <dbReference type="PROSITE" id="PS51504"/>
    </source>
</evidence>
<evidence type="ECO:0000313" key="10">
    <source>
        <dbReference type="Proteomes" id="UP001346149"/>
    </source>
</evidence>
<dbReference type="InterPro" id="IPR036390">
    <property type="entry name" value="WH_DNA-bd_sf"/>
</dbReference>
<dbReference type="Gene3D" id="1.10.10.10">
    <property type="entry name" value="Winged helix-like DNA-binding domain superfamily/Winged helix DNA-binding domain"/>
    <property type="match status" value="1"/>
</dbReference>
<dbReference type="EMBL" id="JAXQNO010000010">
    <property type="protein sequence ID" value="KAK4789820.1"/>
    <property type="molecule type" value="Genomic_DNA"/>
</dbReference>
<evidence type="ECO:0000313" key="9">
    <source>
        <dbReference type="EMBL" id="KAK4789820.1"/>
    </source>
</evidence>
<dbReference type="Proteomes" id="UP001346149">
    <property type="component" value="Unassembled WGS sequence"/>
</dbReference>
<keyword evidence="10" id="KW-1185">Reference proteome</keyword>
<accession>A0AAN7M5R1</accession>
<evidence type="ECO:0000256" key="5">
    <source>
        <dbReference type="ARBA" id="ARBA00023242"/>
    </source>
</evidence>
<organism evidence="9 10">
    <name type="scientific">Trapa natans</name>
    <name type="common">Water chestnut</name>
    <dbReference type="NCBI Taxonomy" id="22666"/>
    <lineage>
        <taxon>Eukaryota</taxon>
        <taxon>Viridiplantae</taxon>
        <taxon>Streptophyta</taxon>
        <taxon>Embryophyta</taxon>
        <taxon>Tracheophyta</taxon>
        <taxon>Spermatophyta</taxon>
        <taxon>Magnoliopsida</taxon>
        <taxon>eudicotyledons</taxon>
        <taxon>Gunneridae</taxon>
        <taxon>Pentapetalae</taxon>
        <taxon>rosids</taxon>
        <taxon>malvids</taxon>
        <taxon>Myrtales</taxon>
        <taxon>Lythraceae</taxon>
        <taxon>Trapa</taxon>
    </lineage>
</organism>
<feature type="compositionally biased region" description="Basic residues" evidence="7">
    <location>
        <begin position="171"/>
        <end position="207"/>
    </location>
</feature>
<sequence>MSATGESEEVPVAAEEKQAKLVQEPEKQAEETGKEENKAKEKKPRKPRTLSHPPYFQMIKEALQALKEKSGSSLHAIAKYMEDKHKSVLPENFRKILSVQLKNSVAKGKLIKIKASYKLSQAGKKEKSPKVEAAKKSKAKQTKAKPTGTAPIRKAKTSKKPSAAGAAPLKKAVKPVKRTRKAAVAKPKQPKSIKSPAAKRAKKGASA</sequence>
<dbReference type="PRINTS" id="PR00624">
    <property type="entry name" value="HISTONEH5"/>
</dbReference>
<evidence type="ECO:0000256" key="4">
    <source>
        <dbReference type="ARBA" id="ARBA00023125"/>
    </source>
</evidence>
<dbReference type="GO" id="GO:0030527">
    <property type="term" value="F:structural constituent of chromatin"/>
    <property type="evidence" value="ECO:0007669"/>
    <property type="project" value="InterPro"/>
</dbReference>
<dbReference type="GO" id="GO:0031492">
    <property type="term" value="F:nucleosomal DNA binding"/>
    <property type="evidence" value="ECO:0007669"/>
    <property type="project" value="TreeGrafter"/>
</dbReference>
<dbReference type="InterPro" id="IPR005819">
    <property type="entry name" value="H1/H5"/>
</dbReference>
<feature type="region of interest" description="Disordered" evidence="7">
    <location>
        <begin position="1"/>
        <end position="54"/>
    </location>
</feature>
<dbReference type="InterPro" id="IPR036388">
    <property type="entry name" value="WH-like_DNA-bd_sf"/>
</dbReference>
<protein>
    <recommendedName>
        <fullName evidence="8">H15 domain-containing protein</fullName>
    </recommendedName>
</protein>
<feature type="compositionally biased region" description="Basic and acidic residues" evidence="7">
    <location>
        <begin position="123"/>
        <end position="135"/>
    </location>
</feature>
<dbReference type="InterPro" id="IPR005818">
    <property type="entry name" value="Histone_H1/H5_H15"/>
</dbReference>
<reference evidence="9 10" key="1">
    <citation type="journal article" date="2023" name="Hortic Res">
        <title>Pangenome of water caltrop reveals structural variations and asymmetric subgenome divergence after allopolyploidization.</title>
        <authorList>
            <person name="Zhang X."/>
            <person name="Chen Y."/>
            <person name="Wang L."/>
            <person name="Yuan Y."/>
            <person name="Fang M."/>
            <person name="Shi L."/>
            <person name="Lu R."/>
            <person name="Comes H.P."/>
            <person name="Ma Y."/>
            <person name="Chen Y."/>
            <person name="Huang G."/>
            <person name="Zhou Y."/>
            <person name="Zheng Z."/>
            <person name="Qiu Y."/>
        </authorList>
    </citation>
    <scope>NUCLEOTIDE SEQUENCE [LARGE SCALE GENOMIC DNA]</scope>
    <source>
        <strain evidence="9">F231</strain>
    </source>
</reference>
<dbReference type="Pfam" id="PF00538">
    <property type="entry name" value="Linker_histone"/>
    <property type="match status" value="1"/>
</dbReference>
<dbReference type="SMART" id="SM00526">
    <property type="entry name" value="H15"/>
    <property type="match status" value="1"/>
</dbReference>
<gene>
    <name evidence="9" type="ORF">SAY86_017124</name>
</gene>
<comment type="subcellular location">
    <subcellularLocation>
        <location evidence="2">Chromosome</location>
    </subcellularLocation>
    <subcellularLocation>
        <location evidence="1 6">Nucleus</location>
    </subcellularLocation>
</comment>
<feature type="region of interest" description="Disordered" evidence="7">
    <location>
        <begin position="119"/>
        <end position="207"/>
    </location>
</feature>
<dbReference type="GO" id="GO:0006334">
    <property type="term" value="P:nucleosome assembly"/>
    <property type="evidence" value="ECO:0007669"/>
    <property type="project" value="InterPro"/>
</dbReference>
<dbReference type="GO" id="GO:0045910">
    <property type="term" value="P:negative regulation of DNA recombination"/>
    <property type="evidence" value="ECO:0007669"/>
    <property type="project" value="TreeGrafter"/>
</dbReference>
<dbReference type="SUPFAM" id="SSF46785">
    <property type="entry name" value="Winged helix' DNA-binding domain"/>
    <property type="match status" value="1"/>
</dbReference>